<name>A0A9D2C8M4_9MICO</name>
<organism evidence="1 2">
    <name type="scientific">Candidatus Agrococcus pullicola</name>
    <dbReference type="NCBI Taxonomy" id="2838429"/>
    <lineage>
        <taxon>Bacteria</taxon>
        <taxon>Bacillati</taxon>
        <taxon>Actinomycetota</taxon>
        <taxon>Actinomycetes</taxon>
        <taxon>Micrococcales</taxon>
        <taxon>Microbacteriaceae</taxon>
        <taxon>Agrococcus</taxon>
    </lineage>
</organism>
<dbReference type="Proteomes" id="UP000824005">
    <property type="component" value="Unassembled WGS sequence"/>
</dbReference>
<sequence length="56" mass="6325">MTEEETNPEVTKLRAEISTLRQQLSRAETDPETAATAESHLRSAIKRLQDKLATEE</sequence>
<dbReference type="Gene3D" id="1.20.5.1700">
    <property type="match status" value="1"/>
</dbReference>
<evidence type="ECO:0000313" key="1">
    <source>
        <dbReference type="EMBL" id="HIY64939.1"/>
    </source>
</evidence>
<dbReference type="EMBL" id="DXDC01000039">
    <property type="protein sequence ID" value="HIY64939.1"/>
    <property type="molecule type" value="Genomic_DNA"/>
</dbReference>
<evidence type="ECO:0000313" key="2">
    <source>
        <dbReference type="Proteomes" id="UP000824005"/>
    </source>
</evidence>
<reference evidence="1" key="2">
    <citation type="submission" date="2021-04" db="EMBL/GenBank/DDBJ databases">
        <authorList>
            <person name="Gilroy R."/>
        </authorList>
    </citation>
    <scope>NUCLEOTIDE SEQUENCE</scope>
    <source>
        <strain evidence="1">ChiGjej1B1-98</strain>
    </source>
</reference>
<gene>
    <name evidence="1" type="ORF">H9830_01520</name>
</gene>
<dbReference type="AlphaFoldDB" id="A0A9D2C8M4"/>
<reference evidence="1" key="1">
    <citation type="journal article" date="2021" name="PeerJ">
        <title>Extensive microbial diversity within the chicken gut microbiome revealed by metagenomics and culture.</title>
        <authorList>
            <person name="Gilroy R."/>
            <person name="Ravi A."/>
            <person name="Getino M."/>
            <person name="Pursley I."/>
            <person name="Horton D.L."/>
            <person name="Alikhan N.F."/>
            <person name="Baker D."/>
            <person name="Gharbi K."/>
            <person name="Hall N."/>
            <person name="Watson M."/>
            <person name="Adriaenssens E.M."/>
            <person name="Foster-Nyarko E."/>
            <person name="Jarju S."/>
            <person name="Secka A."/>
            <person name="Antonio M."/>
            <person name="Oren A."/>
            <person name="Chaudhuri R.R."/>
            <person name="La Ragione R."/>
            <person name="Hildebrand F."/>
            <person name="Pallen M.J."/>
        </authorList>
    </citation>
    <scope>NUCLEOTIDE SEQUENCE</scope>
    <source>
        <strain evidence="1">ChiGjej1B1-98</strain>
    </source>
</reference>
<proteinExistence type="predicted"/>
<accession>A0A9D2C8M4</accession>
<comment type="caution">
    <text evidence="1">The sequence shown here is derived from an EMBL/GenBank/DDBJ whole genome shotgun (WGS) entry which is preliminary data.</text>
</comment>
<protein>
    <submittedName>
        <fullName evidence="1">Uncharacterized protein</fullName>
    </submittedName>
</protein>